<feature type="coiled-coil region" evidence="1">
    <location>
        <begin position="104"/>
        <end position="131"/>
    </location>
</feature>
<protein>
    <submittedName>
        <fullName evidence="2">DUF2170 family protein</fullName>
    </submittedName>
</protein>
<gene>
    <name evidence="2" type="ORF">D5R81_08235</name>
</gene>
<keyword evidence="3" id="KW-1185">Reference proteome</keyword>
<name>A0A3A6TNN5_9GAMM</name>
<dbReference type="RefSeq" id="WP_121853186.1">
    <property type="nucleotide sequence ID" value="NZ_CP037952.1"/>
</dbReference>
<accession>A0A3A6TNN5</accession>
<evidence type="ECO:0000313" key="2">
    <source>
        <dbReference type="EMBL" id="RJY17499.1"/>
    </source>
</evidence>
<evidence type="ECO:0000256" key="1">
    <source>
        <dbReference type="SAM" id="Coils"/>
    </source>
</evidence>
<organism evidence="2 3">
    <name type="scientific">Parashewanella spongiae</name>
    <dbReference type="NCBI Taxonomy" id="342950"/>
    <lineage>
        <taxon>Bacteria</taxon>
        <taxon>Pseudomonadati</taxon>
        <taxon>Pseudomonadota</taxon>
        <taxon>Gammaproteobacteria</taxon>
        <taxon>Alteromonadales</taxon>
        <taxon>Shewanellaceae</taxon>
        <taxon>Parashewanella</taxon>
    </lineage>
</organism>
<comment type="caution">
    <text evidence="2">The sequence shown here is derived from an EMBL/GenBank/DDBJ whole genome shotgun (WGS) entry which is preliminary data.</text>
</comment>
<sequence>MNIHTIANYLNGLGDQGQTGFNFDCYPIDGEVEVVQVNVAGREEIPVFISVTDNQILCISYLWDETEVNPDKRTEMFETMLELNIPMPLSAFAKVDNKYVVYGALSLQSSLNEIEQEVAVLSDNCIEVIDEMVSYLK</sequence>
<reference evidence="2 3" key="1">
    <citation type="submission" date="2018-09" db="EMBL/GenBank/DDBJ databases">
        <title>Phylogeny of the Shewanellaceae, and recommendation for two new genera, Pseudoshewanella and Parashewanella.</title>
        <authorList>
            <person name="Wang G."/>
        </authorList>
    </citation>
    <scope>NUCLEOTIDE SEQUENCE [LARGE SCALE GENOMIC DNA]</scope>
    <source>
        <strain evidence="2 3">KCTC 22492</strain>
    </source>
</reference>
<dbReference type="AlphaFoldDB" id="A0A3A6TNN5"/>
<dbReference type="InterPro" id="IPR019231">
    <property type="entry name" value="DUF2170"/>
</dbReference>
<proteinExistence type="predicted"/>
<dbReference type="Pfam" id="PF09938">
    <property type="entry name" value="DUF2170"/>
    <property type="match status" value="1"/>
</dbReference>
<dbReference type="OrthoDB" id="6196950at2"/>
<dbReference type="EMBL" id="QYYH01000040">
    <property type="protein sequence ID" value="RJY17499.1"/>
    <property type="molecule type" value="Genomic_DNA"/>
</dbReference>
<evidence type="ECO:0000313" key="3">
    <source>
        <dbReference type="Proteomes" id="UP000273022"/>
    </source>
</evidence>
<keyword evidence="1" id="KW-0175">Coiled coil</keyword>
<dbReference type="Proteomes" id="UP000273022">
    <property type="component" value="Unassembled WGS sequence"/>
</dbReference>